<feature type="region of interest" description="Disordered" evidence="1">
    <location>
        <begin position="104"/>
        <end position="129"/>
    </location>
</feature>
<comment type="caution">
    <text evidence="4">The sequence shown here is derived from an EMBL/GenBank/DDBJ whole genome shotgun (WGS) entry which is preliminary data.</text>
</comment>
<keyword evidence="3" id="KW-0732">Signal</keyword>
<feature type="compositionally biased region" description="Basic and acidic residues" evidence="1">
    <location>
        <begin position="283"/>
        <end position="292"/>
    </location>
</feature>
<feature type="signal peptide" evidence="3">
    <location>
        <begin position="1"/>
        <end position="21"/>
    </location>
</feature>
<gene>
    <name evidence="4" type="ORF">QTG54_014489</name>
</gene>
<dbReference type="Proteomes" id="UP001224775">
    <property type="component" value="Unassembled WGS sequence"/>
</dbReference>
<evidence type="ECO:0000256" key="2">
    <source>
        <dbReference type="SAM" id="Phobius"/>
    </source>
</evidence>
<feature type="compositionally biased region" description="Basic and acidic residues" evidence="1">
    <location>
        <begin position="117"/>
        <end position="129"/>
    </location>
</feature>
<accession>A0AAD8XVH1</accession>
<keyword evidence="5" id="KW-1185">Reference proteome</keyword>
<keyword evidence="2" id="KW-1133">Transmembrane helix</keyword>
<dbReference type="EMBL" id="JATAAI010000037">
    <property type="protein sequence ID" value="KAK1734616.1"/>
    <property type="molecule type" value="Genomic_DNA"/>
</dbReference>
<evidence type="ECO:0000256" key="1">
    <source>
        <dbReference type="SAM" id="MobiDB-lite"/>
    </source>
</evidence>
<dbReference type="AlphaFoldDB" id="A0AAD8XVH1"/>
<sequence>MKVFPLLLLVLLLFVSHCVYAQLVDDEDSKRARFAMSGKFKVLNVTTVDFQSTGLQTGEGNEVDNIVLYHCQSSLETAILNATLTHEKMERMVEEFNTELDNLERNLTKKTKQAQSSEDRARETRRKLTEAESELRYMHTQAMSTYVNVTLMQEDVANSVRKRITGTLRYVENHYRRRLSPRIRRAKQKYHAELRRQQPNIKSLKRKITSLIKKAEHRWTKSALRPLVQRTMKAVSKKVYARVEPSLKVAQEAAYLSAVSAIEEVSRVGINYLDELAEKQKERARRDQERQLGRRRRATKDRRDKPVGRKDRKKGDEDDFDFAPSVLQREVKGALEHTLRHSKWIANRCSELFPLALSLLVTRGFLLGSILLFLGVPTILIWLFCLVKLVRLVNRFSPLR</sequence>
<keyword evidence="2" id="KW-0472">Membrane</keyword>
<evidence type="ECO:0000313" key="4">
    <source>
        <dbReference type="EMBL" id="KAK1734616.1"/>
    </source>
</evidence>
<feature type="chain" id="PRO_5042237428" evidence="3">
    <location>
        <begin position="22"/>
        <end position="400"/>
    </location>
</feature>
<feature type="region of interest" description="Disordered" evidence="1">
    <location>
        <begin position="283"/>
        <end position="316"/>
    </location>
</feature>
<keyword evidence="2" id="KW-0812">Transmembrane</keyword>
<feature type="compositionally biased region" description="Basic and acidic residues" evidence="1">
    <location>
        <begin position="301"/>
        <end position="316"/>
    </location>
</feature>
<feature type="transmembrane region" description="Helical" evidence="2">
    <location>
        <begin position="365"/>
        <end position="390"/>
    </location>
</feature>
<name>A0AAD8XVH1_9STRA</name>
<evidence type="ECO:0000313" key="5">
    <source>
        <dbReference type="Proteomes" id="UP001224775"/>
    </source>
</evidence>
<reference evidence="4" key="1">
    <citation type="submission" date="2023-06" db="EMBL/GenBank/DDBJ databases">
        <title>Survivors Of The Sea: Transcriptome response of Skeletonema marinoi to long-term dormancy.</title>
        <authorList>
            <person name="Pinder M.I.M."/>
            <person name="Kourtchenko O."/>
            <person name="Robertson E.K."/>
            <person name="Larsson T."/>
            <person name="Maumus F."/>
            <person name="Osuna-Cruz C.M."/>
            <person name="Vancaester E."/>
            <person name="Stenow R."/>
            <person name="Vandepoele K."/>
            <person name="Ploug H."/>
            <person name="Bruchert V."/>
            <person name="Godhe A."/>
            <person name="Topel M."/>
        </authorList>
    </citation>
    <scope>NUCLEOTIDE SEQUENCE</scope>
    <source>
        <strain evidence="4">R05AC</strain>
    </source>
</reference>
<evidence type="ECO:0000256" key="3">
    <source>
        <dbReference type="SAM" id="SignalP"/>
    </source>
</evidence>
<protein>
    <submittedName>
        <fullName evidence="4">Uncharacterized protein</fullName>
    </submittedName>
</protein>
<organism evidence="4 5">
    <name type="scientific">Skeletonema marinoi</name>
    <dbReference type="NCBI Taxonomy" id="267567"/>
    <lineage>
        <taxon>Eukaryota</taxon>
        <taxon>Sar</taxon>
        <taxon>Stramenopiles</taxon>
        <taxon>Ochrophyta</taxon>
        <taxon>Bacillariophyta</taxon>
        <taxon>Coscinodiscophyceae</taxon>
        <taxon>Thalassiosirophycidae</taxon>
        <taxon>Thalassiosirales</taxon>
        <taxon>Skeletonemataceae</taxon>
        <taxon>Skeletonema</taxon>
        <taxon>Skeletonema marinoi-dohrnii complex</taxon>
    </lineage>
</organism>
<proteinExistence type="predicted"/>